<organism evidence="4 5">
    <name type="scientific">Arthrobacter stackebrandtii</name>
    <dbReference type="NCBI Taxonomy" id="272161"/>
    <lineage>
        <taxon>Bacteria</taxon>
        <taxon>Bacillati</taxon>
        <taxon>Actinomycetota</taxon>
        <taxon>Actinomycetes</taxon>
        <taxon>Micrococcales</taxon>
        <taxon>Micrococcaceae</taxon>
        <taxon>Arthrobacter</taxon>
    </lineage>
</organism>
<dbReference type="Proteomes" id="UP000711614">
    <property type="component" value="Unassembled WGS sequence"/>
</dbReference>
<evidence type="ECO:0000256" key="2">
    <source>
        <dbReference type="ARBA" id="ARBA00022801"/>
    </source>
</evidence>
<dbReference type="InterPro" id="IPR017850">
    <property type="entry name" value="Alkaline_phosphatase_core_sf"/>
</dbReference>
<evidence type="ECO:0000313" key="4">
    <source>
        <dbReference type="EMBL" id="MBP2414954.1"/>
    </source>
</evidence>
<sequence>MSQSTPLPTSTPESKPNVILICVDEWRGDCLGAEGHPHVQTPHLDELASKGARFRHAYSATPTCVPARVALFTGQSQERHGRVGYQEGVKFDDVHPVTLQGEFRRAGYQTQAIGKLHVYPERSRVGFDDVMLHDGFLHFARREHRRDFKFFDDYVPWLRRQPGATADEEYMDHGVNCNSTVARPWDKPERLHPTNWAAGQAVEWLYRRDPTRPFFLYLSFHRPHPPYDPPAWAMEMYLDLPAVARRVGDWVHHYESVRHDGLHQTAFGTLSPAVMQRARAGYYGLMTQIDHQLMRVFEALNEFGLADNTVIAFTSDHGEMLGEHDFYRKAVGYEGSARVPFIVTPAPNDAAALRGTVVDEVVELRDIMPTLLDLAGVPVPASCDGKSLARFLREMPAAVGHPAENQAGGESPGQEQPAGLEPWREWLHGEHVYFGQSLQWVTDGHVKYLWASGWGSEELFDLDADPGELHNLAPLPEHAGLLALWKGRLIEALSGREEGFVHDGELVTGAPVSTMLPHARALAGM</sequence>
<dbReference type="Gene3D" id="3.40.720.10">
    <property type="entry name" value="Alkaline Phosphatase, subunit A"/>
    <property type="match status" value="1"/>
</dbReference>
<evidence type="ECO:0000259" key="3">
    <source>
        <dbReference type="Pfam" id="PF00884"/>
    </source>
</evidence>
<keyword evidence="5" id="KW-1185">Reference proteome</keyword>
<dbReference type="PANTHER" id="PTHR45953:SF1">
    <property type="entry name" value="IDURONATE 2-SULFATASE"/>
    <property type="match status" value="1"/>
</dbReference>
<name>A0ABS4Z1M3_9MICC</name>
<dbReference type="RefSeq" id="WP_209683627.1">
    <property type="nucleotide sequence ID" value="NZ_JAGIOI010000001.1"/>
</dbReference>
<keyword evidence="1" id="KW-0479">Metal-binding</keyword>
<dbReference type="PANTHER" id="PTHR45953">
    <property type="entry name" value="IDURONATE 2-SULFATASE"/>
    <property type="match status" value="1"/>
</dbReference>
<dbReference type="SUPFAM" id="SSF53649">
    <property type="entry name" value="Alkaline phosphatase-like"/>
    <property type="match status" value="1"/>
</dbReference>
<gene>
    <name evidence="4" type="ORF">JOF48_003753</name>
</gene>
<comment type="caution">
    <text evidence="4">The sequence shown here is derived from an EMBL/GenBank/DDBJ whole genome shotgun (WGS) entry which is preliminary data.</text>
</comment>
<evidence type="ECO:0000313" key="5">
    <source>
        <dbReference type="Proteomes" id="UP000711614"/>
    </source>
</evidence>
<dbReference type="NCBIfam" id="NF010322">
    <property type="entry name" value="PRK13759.1"/>
    <property type="match status" value="1"/>
</dbReference>
<evidence type="ECO:0000256" key="1">
    <source>
        <dbReference type="ARBA" id="ARBA00022723"/>
    </source>
</evidence>
<accession>A0ABS4Z1M3</accession>
<keyword evidence="2" id="KW-0378">Hydrolase</keyword>
<dbReference type="Pfam" id="PF00884">
    <property type="entry name" value="Sulfatase"/>
    <property type="match status" value="1"/>
</dbReference>
<reference evidence="4 5" key="1">
    <citation type="submission" date="2021-03" db="EMBL/GenBank/DDBJ databases">
        <title>Sequencing the genomes of 1000 actinobacteria strains.</title>
        <authorList>
            <person name="Klenk H.-P."/>
        </authorList>
    </citation>
    <scope>NUCLEOTIDE SEQUENCE [LARGE SCALE GENOMIC DNA]</scope>
    <source>
        <strain evidence="4 5">DSM 16005</strain>
    </source>
</reference>
<dbReference type="InterPro" id="IPR000917">
    <property type="entry name" value="Sulfatase_N"/>
</dbReference>
<feature type="domain" description="Sulfatase N-terminal" evidence="3">
    <location>
        <begin position="16"/>
        <end position="377"/>
    </location>
</feature>
<protein>
    <submittedName>
        <fullName evidence="4">Arylsulfatase A-like enzyme</fullName>
    </submittedName>
</protein>
<dbReference type="EMBL" id="JAGIOI010000001">
    <property type="protein sequence ID" value="MBP2414954.1"/>
    <property type="molecule type" value="Genomic_DNA"/>
</dbReference>
<proteinExistence type="predicted"/>